<gene>
    <name evidence="2" type="ORF">R1flu_015431</name>
</gene>
<feature type="compositionally biased region" description="Basic residues" evidence="1">
    <location>
        <begin position="1"/>
        <end position="22"/>
    </location>
</feature>
<evidence type="ECO:0000313" key="3">
    <source>
        <dbReference type="Proteomes" id="UP001605036"/>
    </source>
</evidence>
<dbReference type="Proteomes" id="UP001605036">
    <property type="component" value="Unassembled WGS sequence"/>
</dbReference>
<dbReference type="AlphaFoldDB" id="A0ABD1YJS2"/>
<name>A0ABD1YJS2_9MARC</name>
<feature type="region of interest" description="Disordered" evidence="1">
    <location>
        <begin position="1"/>
        <end position="39"/>
    </location>
</feature>
<evidence type="ECO:0000256" key="1">
    <source>
        <dbReference type="SAM" id="MobiDB-lite"/>
    </source>
</evidence>
<accession>A0ABD1YJS2</accession>
<dbReference type="EMBL" id="JBHFFA010000004">
    <property type="protein sequence ID" value="KAL2630745.1"/>
    <property type="molecule type" value="Genomic_DNA"/>
</dbReference>
<keyword evidence="3" id="KW-1185">Reference proteome</keyword>
<organism evidence="2 3">
    <name type="scientific">Riccia fluitans</name>
    <dbReference type="NCBI Taxonomy" id="41844"/>
    <lineage>
        <taxon>Eukaryota</taxon>
        <taxon>Viridiplantae</taxon>
        <taxon>Streptophyta</taxon>
        <taxon>Embryophyta</taxon>
        <taxon>Marchantiophyta</taxon>
        <taxon>Marchantiopsida</taxon>
        <taxon>Marchantiidae</taxon>
        <taxon>Marchantiales</taxon>
        <taxon>Ricciaceae</taxon>
        <taxon>Riccia</taxon>
    </lineage>
</organism>
<comment type="caution">
    <text evidence="2">The sequence shown here is derived from an EMBL/GenBank/DDBJ whole genome shotgun (WGS) entry which is preliminary data.</text>
</comment>
<protein>
    <submittedName>
        <fullName evidence="2">Uncharacterized protein</fullName>
    </submittedName>
</protein>
<sequence>MGRRRVCKGRRTKDKPLRHSKRKACEGEGGPGLHGTMGCREAGREEIRAEGGTRGNRELQHHVPVKAMGTRPHFKQCRAKGHLSNRMPPTSRQPVLTFCNLHYAVPGFLRGFSLP</sequence>
<reference evidence="2 3" key="1">
    <citation type="submission" date="2024-09" db="EMBL/GenBank/DDBJ databases">
        <title>Chromosome-scale assembly of Riccia fluitans.</title>
        <authorList>
            <person name="Paukszto L."/>
            <person name="Sawicki J."/>
            <person name="Karawczyk K."/>
            <person name="Piernik-Szablinska J."/>
            <person name="Szczecinska M."/>
            <person name="Mazdziarz M."/>
        </authorList>
    </citation>
    <scope>NUCLEOTIDE SEQUENCE [LARGE SCALE GENOMIC DNA]</scope>
    <source>
        <strain evidence="2">Rf_01</strain>
        <tissue evidence="2">Aerial parts of the thallus</tissue>
    </source>
</reference>
<evidence type="ECO:0000313" key="2">
    <source>
        <dbReference type="EMBL" id="KAL2630745.1"/>
    </source>
</evidence>
<proteinExistence type="predicted"/>